<evidence type="ECO:0000256" key="3">
    <source>
        <dbReference type="RuleBase" id="RU003887"/>
    </source>
</evidence>
<protein>
    <recommendedName>
        <fullName evidence="3">Pseudouridine synthase</fullName>
        <ecNumber evidence="3">5.4.99.-</ecNumber>
    </recommendedName>
</protein>
<evidence type="ECO:0000313" key="6">
    <source>
        <dbReference type="Proteomes" id="UP000249873"/>
    </source>
</evidence>
<dbReference type="InterPro" id="IPR006145">
    <property type="entry name" value="PsdUridine_synth_RsuA/RluA"/>
</dbReference>
<dbReference type="InterPro" id="IPR020103">
    <property type="entry name" value="PsdUridine_synth_cat_dom_sf"/>
</dbReference>
<dbReference type="InterPro" id="IPR050343">
    <property type="entry name" value="RsuA_PseudoU_synthase"/>
</dbReference>
<sequence>MVYYIINKPYGMLSQFTSEGGHKSLKDLDFDFAKDVYPVGRLDHDSEGLLVLTNDKSLNQRILNPDAKQFKTYLCQVDGAVDGKALWEMERGVEIKHKGKVHFTAPAKAKAFEGDIPEEREPPVRFRQSIPTSWLTLSIAEGKNRQVRKMTAAVGFPTLRLIRVRIGGLSLHNLKAGDIREMTYQEIKQIFN</sequence>
<dbReference type="PANTHER" id="PTHR47683:SF2">
    <property type="entry name" value="RNA-BINDING S4 DOMAIN-CONTAINING PROTEIN"/>
    <property type="match status" value="1"/>
</dbReference>
<evidence type="ECO:0000313" key="5">
    <source>
        <dbReference type="EMBL" id="AWV98419.1"/>
    </source>
</evidence>
<dbReference type="InterPro" id="IPR000748">
    <property type="entry name" value="PsdUridine_synth_RsuA/RluB/E/F"/>
</dbReference>
<dbReference type="Gene3D" id="3.30.70.580">
    <property type="entry name" value="Pseudouridine synthase I, catalytic domain, N-terminal subdomain"/>
    <property type="match status" value="1"/>
</dbReference>
<accession>A0A2Z4GAV9</accession>
<dbReference type="InterPro" id="IPR018496">
    <property type="entry name" value="PsdUridine_synth_RsuA/RluB_CS"/>
</dbReference>
<dbReference type="NCBIfam" id="TIGR00093">
    <property type="entry name" value="pseudouridine synthase"/>
    <property type="match status" value="1"/>
</dbReference>
<dbReference type="SUPFAM" id="SSF55120">
    <property type="entry name" value="Pseudouridine synthase"/>
    <property type="match status" value="1"/>
</dbReference>
<dbReference type="GO" id="GO:0009982">
    <property type="term" value="F:pseudouridine synthase activity"/>
    <property type="evidence" value="ECO:0007669"/>
    <property type="project" value="InterPro"/>
</dbReference>
<dbReference type="InterPro" id="IPR042092">
    <property type="entry name" value="PsdUridine_s_RsuA/RluB/E/F_cat"/>
</dbReference>
<dbReference type="EC" id="5.4.99.-" evidence="3"/>
<dbReference type="PANTHER" id="PTHR47683">
    <property type="entry name" value="PSEUDOURIDINE SYNTHASE FAMILY PROTEIN-RELATED"/>
    <property type="match status" value="1"/>
</dbReference>
<proteinExistence type="inferred from homology"/>
<name>A0A2Z4GAV9_9BACT</name>
<evidence type="ECO:0000256" key="2">
    <source>
        <dbReference type="ARBA" id="ARBA00023235"/>
    </source>
</evidence>
<dbReference type="InterPro" id="IPR020094">
    <property type="entry name" value="TruA/RsuA/RluB/E/F_N"/>
</dbReference>
<dbReference type="EMBL" id="CP029480">
    <property type="protein sequence ID" value="AWV98419.1"/>
    <property type="molecule type" value="Genomic_DNA"/>
</dbReference>
<reference evidence="5 6" key="1">
    <citation type="submission" date="2018-05" db="EMBL/GenBank/DDBJ databases">
        <title>Complete genome sequence of Arcticibacterium luteifluviistationis SM1504T, a cytophagaceae bacterium isolated from Arctic surface seawater.</title>
        <authorList>
            <person name="Li Y."/>
            <person name="Qin Q.-L."/>
        </authorList>
    </citation>
    <scope>NUCLEOTIDE SEQUENCE [LARGE SCALE GENOMIC DNA]</scope>
    <source>
        <strain evidence="5 6">SM1504</strain>
    </source>
</reference>
<organism evidence="5 6">
    <name type="scientific">Arcticibacterium luteifluviistationis</name>
    <dbReference type="NCBI Taxonomy" id="1784714"/>
    <lineage>
        <taxon>Bacteria</taxon>
        <taxon>Pseudomonadati</taxon>
        <taxon>Bacteroidota</taxon>
        <taxon>Cytophagia</taxon>
        <taxon>Cytophagales</taxon>
        <taxon>Leadbetterellaceae</taxon>
        <taxon>Arcticibacterium</taxon>
    </lineage>
</organism>
<dbReference type="Pfam" id="PF00849">
    <property type="entry name" value="PseudoU_synth_2"/>
    <property type="match status" value="1"/>
</dbReference>
<dbReference type="GO" id="GO:0140098">
    <property type="term" value="F:catalytic activity, acting on RNA"/>
    <property type="evidence" value="ECO:0007669"/>
    <property type="project" value="UniProtKB-ARBA"/>
</dbReference>
<dbReference type="Gene3D" id="3.30.70.1560">
    <property type="entry name" value="Alpha-L RNA-binding motif"/>
    <property type="match status" value="1"/>
</dbReference>
<evidence type="ECO:0000259" key="4">
    <source>
        <dbReference type="Pfam" id="PF00849"/>
    </source>
</evidence>
<evidence type="ECO:0000256" key="1">
    <source>
        <dbReference type="ARBA" id="ARBA00008348"/>
    </source>
</evidence>
<dbReference type="Proteomes" id="UP000249873">
    <property type="component" value="Chromosome"/>
</dbReference>
<feature type="domain" description="Pseudouridine synthase RsuA/RluA-like" evidence="4">
    <location>
        <begin position="3"/>
        <end position="153"/>
    </location>
</feature>
<keyword evidence="2 3" id="KW-0413">Isomerase</keyword>
<dbReference type="GO" id="GO:0006364">
    <property type="term" value="P:rRNA processing"/>
    <property type="evidence" value="ECO:0007669"/>
    <property type="project" value="UniProtKB-ARBA"/>
</dbReference>
<keyword evidence="6" id="KW-1185">Reference proteome</keyword>
<dbReference type="AlphaFoldDB" id="A0A2Z4GAV9"/>
<dbReference type="OrthoDB" id="1012272at2"/>
<dbReference type="KEGG" id="als:DJ013_09630"/>
<dbReference type="PROSITE" id="PS01149">
    <property type="entry name" value="PSI_RSU"/>
    <property type="match status" value="1"/>
</dbReference>
<dbReference type="GO" id="GO:0003723">
    <property type="term" value="F:RNA binding"/>
    <property type="evidence" value="ECO:0007669"/>
    <property type="project" value="InterPro"/>
</dbReference>
<gene>
    <name evidence="5" type="ORF">DJ013_09630</name>
</gene>
<comment type="similarity">
    <text evidence="1 3">Belongs to the pseudouridine synthase RsuA family.</text>
</comment>
<dbReference type="GO" id="GO:0001522">
    <property type="term" value="P:pseudouridine synthesis"/>
    <property type="evidence" value="ECO:0007669"/>
    <property type="project" value="InterPro"/>
</dbReference>